<feature type="compositionally biased region" description="Acidic residues" evidence="13">
    <location>
        <begin position="35"/>
        <end position="46"/>
    </location>
</feature>
<dbReference type="GO" id="GO:0031210">
    <property type="term" value="F:phosphatidylcholine binding"/>
    <property type="evidence" value="ECO:0007669"/>
    <property type="project" value="TreeGrafter"/>
</dbReference>
<feature type="region of interest" description="Disordered" evidence="13">
    <location>
        <begin position="1"/>
        <end position="58"/>
    </location>
</feature>
<dbReference type="FunFam" id="3.40.50.620:FF:000016">
    <property type="entry name" value="Putative choline-phosphate cytidylyltransferase B"/>
    <property type="match status" value="1"/>
</dbReference>
<dbReference type="SUPFAM" id="SSF54928">
    <property type="entry name" value="RNA-binding domain, RBD"/>
    <property type="match status" value="1"/>
</dbReference>
<dbReference type="GO" id="GO:0003676">
    <property type="term" value="F:nucleic acid binding"/>
    <property type="evidence" value="ECO:0007669"/>
    <property type="project" value="InterPro"/>
</dbReference>
<accession>A0A915NMQ2</accession>
<dbReference type="InterPro" id="IPR041723">
    <property type="entry name" value="CCT"/>
</dbReference>
<evidence type="ECO:0000256" key="12">
    <source>
        <dbReference type="ARBA" id="ARBA00026101"/>
    </source>
</evidence>
<name>A0A915NMQ2_9BILA</name>
<dbReference type="Pfam" id="PF03467">
    <property type="entry name" value="Smg4_UPF3"/>
    <property type="match status" value="1"/>
</dbReference>
<comment type="pathway">
    <text evidence="1">Lipid metabolism.</text>
</comment>
<dbReference type="SUPFAM" id="SSF52374">
    <property type="entry name" value="Nucleotidylyl transferase"/>
    <property type="match status" value="1"/>
</dbReference>
<reference evidence="17" key="1">
    <citation type="submission" date="2022-11" db="UniProtKB">
        <authorList>
            <consortium name="WormBaseParasite"/>
        </authorList>
    </citation>
    <scope>IDENTIFICATION</scope>
</reference>
<protein>
    <recommendedName>
        <fullName evidence="12">choline-phosphate cytidylyltransferase</fullName>
        <ecNumber evidence="12">2.7.7.15</ecNumber>
    </recommendedName>
</protein>
<evidence type="ECO:0000256" key="7">
    <source>
        <dbReference type="ARBA" id="ARBA00023098"/>
    </source>
</evidence>
<evidence type="ECO:0000259" key="14">
    <source>
        <dbReference type="Pfam" id="PF01467"/>
    </source>
</evidence>
<evidence type="ECO:0000256" key="9">
    <source>
        <dbReference type="ARBA" id="ARBA00023209"/>
    </source>
</evidence>
<dbReference type="Proteomes" id="UP000887560">
    <property type="component" value="Unplaced"/>
</dbReference>
<dbReference type="GO" id="GO:0000184">
    <property type="term" value="P:nuclear-transcribed mRNA catabolic process, nonsense-mediated decay"/>
    <property type="evidence" value="ECO:0007669"/>
    <property type="project" value="UniProtKB-KW"/>
</dbReference>
<evidence type="ECO:0000313" key="17">
    <source>
        <dbReference type="WBParaSite" id="scf7180000420230.g4953"/>
    </source>
</evidence>
<organism evidence="16 17">
    <name type="scientific">Meloidogyne floridensis</name>
    <dbReference type="NCBI Taxonomy" id="298350"/>
    <lineage>
        <taxon>Eukaryota</taxon>
        <taxon>Metazoa</taxon>
        <taxon>Ecdysozoa</taxon>
        <taxon>Nematoda</taxon>
        <taxon>Chromadorea</taxon>
        <taxon>Rhabditida</taxon>
        <taxon>Tylenchina</taxon>
        <taxon>Tylenchomorpha</taxon>
        <taxon>Tylenchoidea</taxon>
        <taxon>Meloidogynidae</taxon>
        <taxon>Meloidogyninae</taxon>
        <taxon>Meloidogyne</taxon>
    </lineage>
</organism>
<sequence>MSQRKQQPSSRGRKRHQDAETFQKMEGKTLPDGLDLQDDLDVDDDPGTWSGHKRSFGNTVSAAPEQIGIENMQVSPRTKKMKHMNNVGASLVDKDRKFSPEKILDIPPKVQSGLALNGPAPFSDEPEAIATREALDYSTQVTYEMAKNNTAGRPIRVFADGIYDLFHYGHANQLRQAKNAFPNVYLIVGVNGDEATHHYKGRTVTSENERYESVRHCRYVDEVYRNSPWYVTVDFLKSIKVDFIAHDSVPYVAPNEEDLYEKFRRAGMFVETDRTEGVSTSDVISRIIRDYDKYIRRNLQRGYTREELNVGFFSAQKYQLQNQIDQWKQKSVEFINNWKSRSDDFIRGFVDKFHRDGQLSLDVRQLKRLVSRSPTPAIEAGRAKDDNDVFQDARDVLPLTSSVSASTLVGRSQSVSNILSSVILIASMIRIVRKESVNFQLMTAKDEAILDDGKTATSNKMEAETTLNKKKIGGKEKDEMAKIVLRRLPPGMSKDELFAQLQPFQSEPCAFWFCPADMEMKPHALSRNESMAIVEWALNQSFPKSLLDDKTLTAKECDTRCGTLKN</sequence>
<evidence type="ECO:0000256" key="4">
    <source>
        <dbReference type="ARBA" id="ARBA00022516"/>
    </source>
</evidence>
<dbReference type="Pfam" id="PF01467">
    <property type="entry name" value="CTP_transf_like"/>
    <property type="match status" value="1"/>
</dbReference>
<keyword evidence="5" id="KW-0808">Transferase</keyword>
<comment type="similarity">
    <text evidence="2">Belongs to the RENT3 family.</text>
</comment>
<keyword evidence="4" id="KW-0444">Lipid biosynthesis</keyword>
<dbReference type="Gene3D" id="3.30.70.330">
    <property type="match status" value="1"/>
</dbReference>
<dbReference type="NCBIfam" id="TIGR00125">
    <property type="entry name" value="cyt_tran_rel"/>
    <property type="match status" value="1"/>
</dbReference>
<keyword evidence="9" id="KW-0594">Phospholipid biosynthesis</keyword>
<feature type="domain" description="Cytidyltransferase-like" evidence="14">
    <location>
        <begin position="159"/>
        <end position="285"/>
    </location>
</feature>
<dbReference type="InterPro" id="IPR014729">
    <property type="entry name" value="Rossmann-like_a/b/a_fold"/>
</dbReference>
<dbReference type="InterPro" id="IPR012677">
    <property type="entry name" value="Nucleotide-bd_a/b_plait_sf"/>
</dbReference>
<dbReference type="PANTHER" id="PTHR10739:SF13">
    <property type="entry name" value="CHOLINE-PHOSPHATE CYTIDYLYLTRANSFERASE"/>
    <property type="match status" value="1"/>
</dbReference>
<evidence type="ECO:0000256" key="2">
    <source>
        <dbReference type="ARBA" id="ARBA00005991"/>
    </source>
</evidence>
<evidence type="ECO:0000256" key="13">
    <source>
        <dbReference type="SAM" id="MobiDB-lite"/>
    </source>
</evidence>
<evidence type="ECO:0000256" key="6">
    <source>
        <dbReference type="ARBA" id="ARBA00022695"/>
    </source>
</evidence>
<evidence type="ECO:0000259" key="15">
    <source>
        <dbReference type="Pfam" id="PF03467"/>
    </source>
</evidence>
<dbReference type="EC" id="2.7.7.15" evidence="12"/>
<dbReference type="InterPro" id="IPR035979">
    <property type="entry name" value="RBD_domain_sf"/>
</dbReference>
<dbReference type="InterPro" id="IPR045049">
    <property type="entry name" value="Pcy1-like"/>
</dbReference>
<dbReference type="CDD" id="cd02174">
    <property type="entry name" value="CCT"/>
    <property type="match status" value="1"/>
</dbReference>
<comment type="pathway">
    <text evidence="11">Phospholipid metabolism; phosphatidylcholine biosynthesis; phosphatidylcholine from phosphocholine: step 1/2.</text>
</comment>
<evidence type="ECO:0000256" key="5">
    <source>
        <dbReference type="ARBA" id="ARBA00022679"/>
    </source>
</evidence>
<comment type="similarity">
    <text evidence="3">Belongs to the cytidylyltransferase family.</text>
</comment>
<keyword evidence="8" id="KW-0866">Nonsense-mediated mRNA decay</keyword>
<dbReference type="Gene3D" id="3.40.50.620">
    <property type="entry name" value="HUPs"/>
    <property type="match status" value="1"/>
</dbReference>
<evidence type="ECO:0000256" key="11">
    <source>
        <dbReference type="ARBA" id="ARBA00025706"/>
    </source>
</evidence>
<dbReference type="GO" id="GO:0004105">
    <property type="term" value="F:choline-phosphate cytidylyltransferase activity"/>
    <property type="evidence" value="ECO:0007669"/>
    <property type="project" value="UniProtKB-EC"/>
</dbReference>
<dbReference type="InterPro" id="IPR005120">
    <property type="entry name" value="UPF3_dom"/>
</dbReference>
<evidence type="ECO:0000256" key="10">
    <source>
        <dbReference type="ARBA" id="ARBA00023264"/>
    </source>
</evidence>
<evidence type="ECO:0000256" key="8">
    <source>
        <dbReference type="ARBA" id="ARBA00023161"/>
    </source>
</evidence>
<feature type="compositionally biased region" description="Basic and acidic residues" evidence="13">
    <location>
        <begin position="17"/>
        <end position="29"/>
    </location>
</feature>
<keyword evidence="6" id="KW-0548">Nucleotidyltransferase</keyword>
<feature type="compositionally biased region" description="Polar residues" evidence="13">
    <location>
        <begin position="1"/>
        <end position="10"/>
    </location>
</feature>
<evidence type="ECO:0000256" key="1">
    <source>
        <dbReference type="ARBA" id="ARBA00005189"/>
    </source>
</evidence>
<evidence type="ECO:0000313" key="16">
    <source>
        <dbReference type="Proteomes" id="UP000887560"/>
    </source>
</evidence>
<keyword evidence="7" id="KW-0443">Lipid metabolism</keyword>
<proteinExistence type="inferred from homology"/>
<dbReference type="AlphaFoldDB" id="A0A915NMQ2"/>
<keyword evidence="16" id="KW-1185">Reference proteome</keyword>
<keyword evidence="10" id="KW-1208">Phospholipid metabolism</keyword>
<feature type="domain" description="UPF3" evidence="15">
    <location>
        <begin position="479"/>
        <end position="527"/>
    </location>
</feature>
<dbReference type="InterPro" id="IPR004821">
    <property type="entry name" value="Cyt_trans-like"/>
</dbReference>
<evidence type="ECO:0000256" key="3">
    <source>
        <dbReference type="ARBA" id="ARBA00010101"/>
    </source>
</evidence>
<dbReference type="PANTHER" id="PTHR10739">
    <property type="entry name" value="CYTIDYLYLTRANSFERASE"/>
    <property type="match status" value="1"/>
</dbReference>
<dbReference type="WBParaSite" id="scf7180000420230.g4953">
    <property type="protein sequence ID" value="scf7180000420230.g4953"/>
    <property type="gene ID" value="scf7180000420230.g4953"/>
</dbReference>